<dbReference type="EMBL" id="JANJYJ010000006">
    <property type="protein sequence ID" value="KAK3206551.1"/>
    <property type="molecule type" value="Genomic_DNA"/>
</dbReference>
<dbReference type="AlphaFoldDB" id="A0AAE0AAV0"/>
<evidence type="ECO:0000313" key="2">
    <source>
        <dbReference type="EMBL" id="KAK3206551.1"/>
    </source>
</evidence>
<organism evidence="2 3">
    <name type="scientific">Dipteronia sinensis</name>
    <dbReference type="NCBI Taxonomy" id="43782"/>
    <lineage>
        <taxon>Eukaryota</taxon>
        <taxon>Viridiplantae</taxon>
        <taxon>Streptophyta</taxon>
        <taxon>Embryophyta</taxon>
        <taxon>Tracheophyta</taxon>
        <taxon>Spermatophyta</taxon>
        <taxon>Magnoliopsida</taxon>
        <taxon>eudicotyledons</taxon>
        <taxon>Gunneridae</taxon>
        <taxon>Pentapetalae</taxon>
        <taxon>rosids</taxon>
        <taxon>malvids</taxon>
        <taxon>Sapindales</taxon>
        <taxon>Sapindaceae</taxon>
        <taxon>Hippocastanoideae</taxon>
        <taxon>Acereae</taxon>
        <taxon>Dipteronia</taxon>
    </lineage>
</organism>
<comment type="caution">
    <text evidence="2">The sequence shown here is derived from an EMBL/GenBank/DDBJ whole genome shotgun (WGS) entry which is preliminary data.</text>
</comment>
<feature type="region of interest" description="Disordered" evidence="1">
    <location>
        <begin position="42"/>
        <end position="71"/>
    </location>
</feature>
<gene>
    <name evidence="2" type="ORF">Dsin_020597</name>
</gene>
<reference evidence="2" key="1">
    <citation type="journal article" date="2023" name="Plant J.">
        <title>Genome sequences and population genomics provide insights into the demographic history, inbreeding, and mutation load of two 'living fossil' tree species of Dipteronia.</title>
        <authorList>
            <person name="Feng Y."/>
            <person name="Comes H.P."/>
            <person name="Chen J."/>
            <person name="Zhu S."/>
            <person name="Lu R."/>
            <person name="Zhang X."/>
            <person name="Li P."/>
            <person name="Qiu J."/>
            <person name="Olsen K.M."/>
            <person name="Qiu Y."/>
        </authorList>
    </citation>
    <scope>NUCLEOTIDE SEQUENCE</scope>
    <source>
        <strain evidence="2">NBL</strain>
    </source>
</reference>
<dbReference type="Proteomes" id="UP001281410">
    <property type="component" value="Unassembled WGS sequence"/>
</dbReference>
<protein>
    <submittedName>
        <fullName evidence="2">Uncharacterized protein</fullName>
    </submittedName>
</protein>
<accession>A0AAE0AAV0</accession>
<sequence length="254" mass="29244">MPTRYILDVNLVNYQHLIPTLDSGWIDLEDLEEIIIKQPKLKKPSCVDSPPTEPEPVETKKTKNQNHQPNKLDRDCSVQIISYQITRGHYLSMPLVKNIWRMPIIEGHHLSSPLLKNIGRTLVLPYCCRRSSSSLNYIVEDQYITLEMSPHRMTFILNEMFASNLTWFEFDIALDLSSGAHDVAMENRGTALVLAGIIMVLKTDQMSRSFSYSSSSNGCTALWKCFQSLRYMNDEPPIVCVELIERQMETLRDF</sequence>
<name>A0AAE0AAV0_9ROSI</name>
<proteinExistence type="predicted"/>
<evidence type="ECO:0000256" key="1">
    <source>
        <dbReference type="SAM" id="MobiDB-lite"/>
    </source>
</evidence>
<keyword evidence="3" id="KW-1185">Reference proteome</keyword>
<evidence type="ECO:0000313" key="3">
    <source>
        <dbReference type="Proteomes" id="UP001281410"/>
    </source>
</evidence>